<comment type="caution">
    <text evidence="1">The sequence shown here is derived from an EMBL/GenBank/DDBJ whole genome shotgun (WGS) entry which is preliminary data.</text>
</comment>
<name>A0ABX2ZTK9_9BACI</name>
<organism evidence="1 2">
    <name type="scientific">Gottfriedia luciferensis</name>
    <dbReference type="NCBI Taxonomy" id="178774"/>
    <lineage>
        <taxon>Bacteria</taxon>
        <taxon>Bacillati</taxon>
        <taxon>Bacillota</taxon>
        <taxon>Bacilli</taxon>
        <taxon>Bacillales</taxon>
        <taxon>Bacillaceae</taxon>
        <taxon>Gottfriedia</taxon>
    </lineage>
</organism>
<protein>
    <submittedName>
        <fullName evidence="1">Uncharacterized protein</fullName>
    </submittedName>
</protein>
<dbReference type="Proteomes" id="UP000094580">
    <property type="component" value="Unassembled WGS sequence"/>
</dbReference>
<dbReference type="EMBL" id="MDKC01000034">
    <property type="protein sequence ID" value="ODG90393.1"/>
    <property type="molecule type" value="Genomic_DNA"/>
</dbReference>
<evidence type="ECO:0000313" key="2">
    <source>
        <dbReference type="Proteomes" id="UP000094580"/>
    </source>
</evidence>
<keyword evidence="2" id="KW-1185">Reference proteome</keyword>
<proteinExistence type="predicted"/>
<reference evidence="1 2" key="1">
    <citation type="submission" date="2016-07" db="EMBL/GenBank/DDBJ databases">
        <authorList>
            <person name="Townsley L."/>
            <person name="Shank E.A."/>
        </authorList>
    </citation>
    <scope>NUCLEOTIDE SEQUENCE [LARGE SCALE GENOMIC DNA]</scope>
    <source>
        <strain evidence="1 2">CH01</strain>
    </source>
</reference>
<gene>
    <name evidence="1" type="ORF">BED47_10965</name>
</gene>
<accession>A0ABX2ZTK9</accession>
<sequence>MEASWSAPTSIRRRPRKVGFYLYWPSAYDLEGLLAGTRHHEMWKRVGQANHQKIRRKVVQQIRHK</sequence>
<evidence type="ECO:0000313" key="1">
    <source>
        <dbReference type="EMBL" id="ODG90393.1"/>
    </source>
</evidence>